<gene>
    <name evidence="2" type="ORF">Bpfe_028752</name>
</gene>
<organism evidence="2 3">
    <name type="scientific">Biomphalaria pfeifferi</name>
    <name type="common">Bloodfluke planorb</name>
    <name type="synonym">Freshwater snail</name>
    <dbReference type="NCBI Taxonomy" id="112525"/>
    <lineage>
        <taxon>Eukaryota</taxon>
        <taxon>Metazoa</taxon>
        <taxon>Spiralia</taxon>
        <taxon>Lophotrochozoa</taxon>
        <taxon>Mollusca</taxon>
        <taxon>Gastropoda</taxon>
        <taxon>Heterobranchia</taxon>
        <taxon>Euthyneura</taxon>
        <taxon>Panpulmonata</taxon>
        <taxon>Hygrophila</taxon>
        <taxon>Lymnaeoidea</taxon>
        <taxon>Planorbidae</taxon>
        <taxon>Biomphalaria</taxon>
    </lineage>
</organism>
<feature type="compositionally biased region" description="Polar residues" evidence="1">
    <location>
        <begin position="981"/>
        <end position="990"/>
    </location>
</feature>
<feature type="region of interest" description="Disordered" evidence="1">
    <location>
        <begin position="491"/>
        <end position="510"/>
    </location>
</feature>
<comment type="caution">
    <text evidence="2">The sequence shown here is derived from an EMBL/GenBank/DDBJ whole genome shotgun (WGS) entry which is preliminary data.</text>
</comment>
<feature type="compositionally biased region" description="Basic and acidic residues" evidence="1">
    <location>
        <begin position="615"/>
        <end position="632"/>
    </location>
</feature>
<protein>
    <submittedName>
        <fullName evidence="2">Chitinase-like protein PB1E7.04c</fullName>
    </submittedName>
</protein>
<feature type="region of interest" description="Disordered" evidence="1">
    <location>
        <begin position="981"/>
        <end position="1018"/>
    </location>
</feature>
<dbReference type="EMBL" id="JASAOG010000260">
    <property type="protein sequence ID" value="KAK0041810.1"/>
    <property type="molecule type" value="Genomic_DNA"/>
</dbReference>
<keyword evidence="3" id="KW-1185">Reference proteome</keyword>
<feature type="region of interest" description="Disordered" evidence="1">
    <location>
        <begin position="146"/>
        <end position="181"/>
    </location>
</feature>
<evidence type="ECO:0000256" key="1">
    <source>
        <dbReference type="SAM" id="MobiDB-lite"/>
    </source>
</evidence>
<reference evidence="2" key="1">
    <citation type="journal article" date="2023" name="PLoS Negl. Trop. Dis.">
        <title>A genome sequence for Biomphalaria pfeifferi, the major vector snail for the human-infecting parasite Schistosoma mansoni.</title>
        <authorList>
            <person name="Bu L."/>
            <person name="Lu L."/>
            <person name="Laidemitt M.R."/>
            <person name="Zhang S.M."/>
            <person name="Mutuku M."/>
            <person name="Mkoji G."/>
            <person name="Steinauer M."/>
            <person name="Loker E.S."/>
        </authorList>
    </citation>
    <scope>NUCLEOTIDE SEQUENCE</scope>
    <source>
        <strain evidence="2">KasaAsao</strain>
    </source>
</reference>
<feature type="region of interest" description="Disordered" evidence="1">
    <location>
        <begin position="335"/>
        <end position="359"/>
    </location>
</feature>
<dbReference type="AlphaFoldDB" id="A0AAD8EVU8"/>
<feature type="compositionally biased region" description="Basic residues" evidence="1">
    <location>
        <begin position="1009"/>
        <end position="1018"/>
    </location>
</feature>
<sequence>MTSMEIKIHPSTESPLTAQTVANTLLHLPQTPAILPFNSVTGPGPVCLFPVSLLGQPPLQSQSEPILLLPASSLPVAQSAHANASMLSPKMSSALTLPQQLLLNTAQLPVMIKPPAASLLVNQSPIQQEASSQSVIVLPLGTNEQVPNKSLPEKNSENKCLPADSTESNSKEKWTRSGTSRRKSAKISELCSMRENSKKFINSAQTPPSISLTSNETLGNTMSQDSLCSSVKTNDISQILSSLPSGWQVVGMTGLEQVSALRLGECRPLSQTSQVMVSPGCKPLTPSLVCVNLNNVSQPVASETPDNSAVNELTCCVKLDDIPCTQVISIKTEPIKEEETKPDSTSDDQSIKRPREKFSGVRKLRGNTNDRTEKSKYCAQSIVATRNSVNPYALSESLDCRSSTLNDQWTIVGVTSIPQTTVKDVSTLSNAMSNTATVTSSSSDHIVSSHSVDQSPETIILKIPICPSSTNKGKRKTKVGVNKAVSSTITSVSAAPVPDPPKDKEGSQVNKSEDMKWTIVGLTQTPLSQDDTTGNIQHALPSGHSSVLSYPSGLTGGNSSLLTPLLNNASTNANTHLLNIMSAISTTNQLMLQKNMNNQNNLVSPADVGSVGSDDVTKTNHQRDHSSGTIPDKNEWKVVGVTPLGLPVASVNPFTQVTPFQPLSSLVPVPLLLPPSTSFIQEEPTTSVCKDLASTTISSVSSGSSPHPGTATTSSVILPPPISTCLKQLTASDFEALQAYRFQHGLDHLLHNSSENLLSPINFYKLVEPNHWNVVGMLANNQVSLLDSENTLTSNLNTQTLSKSSRTTCKETTLNDGPSQISTPLTSPKNNTVRQTLASKLKCGGTQSKLYKFKNFVKLNEESITSICKDQISATIPSVSKSMTSPHYVKKNTVSSLLRLKRMQKSRHDASHRLDSMNYMDIQAKGDLSRSKVRSLRSYAGNRGLFTKAKECNDEIHTFSEAQVSTFSSKHEVEESFLEVQSSASSNQIMSPEKQRSEGSFVKTQPHSAARKRKLKVPRRMIAVDTDYHPFDTSSDSN</sequence>
<reference evidence="2" key="2">
    <citation type="submission" date="2023-04" db="EMBL/GenBank/DDBJ databases">
        <authorList>
            <person name="Bu L."/>
            <person name="Lu L."/>
            <person name="Laidemitt M.R."/>
            <person name="Zhang S.M."/>
            <person name="Mutuku M."/>
            <person name="Mkoji G."/>
            <person name="Steinauer M."/>
            <person name="Loker E.S."/>
        </authorList>
    </citation>
    <scope>NUCLEOTIDE SEQUENCE</scope>
    <source>
        <strain evidence="2">KasaAsao</strain>
        <tissue evidence="2">Whole Snail</tissue>
    </source>
</reference>
<evidence type="ECO:0000313" key="3">
    <source>
        <dbReference type="Proteomes" id="UP001233172"/>
    </source>
</evidence>
<name>A0AAD8EVU8_BIOPF</name>
<dbReference type="Proteomes" id="UP001233172">
    <property type="component" value="Unassembled WGS sequence"/>
</dbReference>
<feature type="region of interest" description="Disordered" evidence="1">
    <location>
        <begin position="611"/>
        <end position="632"/>
    </location>
</feature>
<proteinExistence type="predicted"/>
<evidence type="ECO:0000313" key="2">
    <source>
        <dbReference type="EMBL" id="KAK0041810.1"/>
    </source>
</evidence>
<accession>A0AAD8EVU8</accession>
<feature type="compositionally biased region" description="Basic and acidic residues" evidence="1">
    <location>
        <begin position="500"/>
        <end position="510"/>
    </location>
</feature>